<keyword evidence="2" id="KW-1185">Reference proteome</keyword>
<sequence>MFVSKSVILAAATLKYFCSDAEVSSMGPVEVTPRISIKYFRRHSTTQGLTFLQGGDVHAT</sequence>
<evidence type="ECO:0000313" key="2">
    <source>
        <dbReference type="Proteomes" id="UP000054928"/>
    </source>
</evidence>
<protein>
    <submittedName>
        <fullName evidence="1">Uncharacterized protein</fullName>
    </submittedName>
</protein>
<dbReference type="Proteomes" id="UP000054928">
    <property type="component" value="Unassembled WGS sequence"/>
</dbReference>
<organism evidence="1 2">
    <name type="scientific">Plasmopara halstedii</name>
    <name type="common">Downy mildew of sunflower</name>
    <dbReference type="NCBI Taxonomy" id="4781"/>
    <lineage>
        <taxon>Eukaryota</taxon>
        <taxon>Sar</taxon>
        <taxon>Stramenopiles</taxon>
        <taxon>Oomycota</taxon>
        <taxon>Peronosporomycetes</taxon>
        <taxon>Peronosporales</taxon>
        <taxon>Peronosporaceae</taxon>
        <taxon>Plasmopara</taxon>
    </lineage>
</organism>
<dbReference type="GeneID" id="36395070"/>
<name>A0A0P1ARM5_PLAHL</name>
<accession>A0A0P1ARM5</accession>
<reference evidence="2" key="1">
    <citation type="submission" date="2014-09" db="EMBL/GenBank/DDBJ databases">
        <authorList>
            <person name="Sharma Rahul"/>
            <person name="Thines Marco"/>
        </authorList>
    </citation>
    <scope>NUCLEOTIDE SEQUENCE [LARGE SCALE GENOMIC DNA]</scope>
</reference>
<dbReference type="EMBL" id="CCYD01001075">
    <property type="protein sequence ID" value="CEG44253.1"/>
    <property type="molecule type" value="Genomic_DNA"/>
</dbReference>
<dbReference type="RefSeq" id="XP_024580622.1">
    <property type="nucleotide sequence ID" value="XM_024730334.1"/>
</dbReference>
<dbReference type="AlphaFoldDB" id="A0A0P1ARM5"/>
<evidence type="ECO:0000313" key="1">
    <source>
        <dbReference type="EMBL" id="CEG44253.1"/>
    </source>
</evidence>
<proteinExistence type="predicted"/>